<evidence type="ECO:0000259" key="8">
    <source>
        <dbReference type="PROSITE" id="PS50928"/>
    </source>
</evidence>
<keyword evidence="3" id="KW-1003">Cell membrane</keyword>
<feature type="domain" description="ABC transmembrane type-1" evidence="8">
    <location>
        <begin position="119"/>
        <end position="348"/>
    </location>
</feature>
<accession>A0A6L8LJS2</accession>
<evidence type="ECO:0000256" key="3">
    <source>
        <dbReference type="ARBA" id="ARBA00022475"/>
    </source>
</evidence>
<dbReference type="AlphaFoldDB" id="A0A6L8LJS2"/>
<gene>
    <name evidence="9" type="ORF">GR167_13595</name>
</gene>
<feature type="transmembrane region" description="Helical" evidence="7">
    <location>
        <begin position="33"/>
        <end position="54"/>
    </location>
</feature>
<evidence type="ECO:0000256" key="4">
    <source>
        <dbReference type="ARBA" id="ARBA00022692"/>
    </source>
</evidence>
<evidence type="ECO:0000256" key="1">
    <source>
        <dbReference type="ARBA" id="ARBA00004651"/>
    </source>
</evidence>
<keyword evidence="10" id="KW-1185">Reference proteome</keyword>
<feature type="transmembrane region" description="Helical" evidence="7">
    <location>
        <begin position="225"/>
        <end position="244"/>
    </location>
</feature>
<dbReference type="CDD" id="cd06261">
    <property type="entry name" value="TM_PBP2"/>
    <property type="match status" value="1"/>
</dbReference>
<dbReference type="Proteomes" id="UP000479043">
    <property type="component" value="Unassembled WGS sequence"/>
</dbReference>
<reference evidence="9 10" key="1">
    <citation type="submission" date="2020-01" db="EMBL/GenBank/DDBJ databases">
        <authorList>
            <person name="Chen S."/>
        </authorList>
    </citation>
    <scope>NUCLEOTIDE SEQUENCE [LARGE SCALE GENOMIC DNA]</scope>
    <source>
        <strain evidence="9 10">GS-10</strain>
    </source>
</reference>
<evidence type="ECO:0000313" key="9">
    <source>
        <dbReference type="EMBL" id="MYM56347.1"/>
    </source>
</evidence>
<evidence type="ECO:0000256" key="2">
    <source>
        <dbReference type="ARBA" id="ARBA00022448"/>
    </source>
</evidence>
<comment type="similarity">
    <text evidence="7">Belongs to the binding-protein-dependent transport system permease family.</text>
</comment>
<feature type="transmembrane region" description="Helical" evidence="7">
    <location>
        <begin position="325"/>
        <end position="351"/>
    </location>
</feature>
<organism evidence="9 10">
    <name type="scientific">Thalassovita mangrovi</name>
    <dbReference type="NCBI Taxonomy" id="2692236"/>
    <lineage>
        <taxon>Bacteria</taxon>
        <taxon>Pseudomonadati</taxon>
        <taxon>Pseudomonadota</taxon>
        <taxon>Alphaproteobacteria</taxon>
        <taxon>Rhodobacterales</taxon>
        <taxon>Roseobacteraceae</taxon>
        <taxon>Thalassovita</taxon>
    </lineage>
</organism>
<evidence type="ECO:0000256" key="5">
    <source>
        <dbReference type="ARBA" id="ARBA00022989"/>
    </source>
</evidence>
<feature type="transmembrane region" description="Helical" evidence="7">
    <location>
        <begin position="121"/>
        <end position="147"/>
    </location>
</feature>
<dbReference type="EMBL" id="WWEN01000005">
    <property type="protein sequence ID" value="MYM56347.1"/>
    <property type="molecule type" value="Genomic_DNA"/>
</dbReference>
<evidence type="ECO:0000256" key="7">
    <source>
        <dbReference type="RuleBase" id="RU363032"/>
    </source>
</evidence>
<keyword evidence="6 7" id="KW-0472">Membrane</keyword>
<dbReference type="Gene3D" id="1.10.3720.10">
    <property type="entry name" value="MetI-like"/>
    <property type="match status" value="1"/>
</dbReference>
<dbReference type="Pfam" id="PF19300">
    <property type="entry name" value="BPD_transp_1_N"/>
    <property type="match status" value="1"/>
</dbReference>
<feature type="transmembrane region" description="Helical" evidence="7">
    <location>
        <begin position="299"/>
        <end position="319"/>
    </location>
</feature>
<sequence length="361" mass="38221">MAELGLIGGAKGRAGGLRRNGGARTLKRLARRFATSIVTLLAITLLVFVVLRTLPADPVAMLMPGNATEADMERVRALLGLDRSVLAQYAIWLGDALKGDFGRSIQHNTPVRVLIADALPVTLQIVTLSVGLGIFLGFSGGLLAFTWRGTPVEAGIEMGNGLAMAVPDFLWGIILILAVGVGLQWLPFIGLQSPSVTVPDITGFVLIDALLAGDPSAFLDVLRHLALPVFAIAMGLAPTVMRVFRSGLMEAYTEDYIASARLRGQSERQVLLRHGLKNAVIPTITLIGVQASMLFGGTLLIETIFGLPGIGAMMVTAIGGHDLPAIQALTFCYAVLVLATTIAVDVICLALDPRLRIKDQS</sequence>
<comment type="caution">
    <text evidence="9">The sequence shown here is derived from an EMBL/GenBank/DDBJ whole genome shotgun (WGS) entry which is preliminary data.</text>
</comment>
<dbReference type="GO" id="GO:0055085">
    <property type="term" value="P:transmembrane transport"/>
    <property type="evidence" value="ECO:0007669"/>
    <property type="project" value="InterPro"/>
</dbReference>
<proteinExistence type="inferred from homology"/>
<dbReference type="Pfam" id="PF00528">
    <property type="entry name" value="BPD_transp_1"/>
    <property type="match status" value="1"/>
</dbReference>
<evidence type="ECO:0000256" key="6">
    <source>
        <dbReference type="ARBA" id="ARBA00023136"/>
    </source>
</evidence>
<dbReference type="InterPro" id="IPR045621">
    <property type="entry name" value="BPD_transp_1_N"/>
</dbReference>
<name>A0A6L8LJS2_9RHOB</name>
<dbReference type="InterPro" id="IPR035906">
    <property type="entry name" value="MetI-like_sf"/>
</dbReference>
<dbReference type="PROSITE" id="PS50928">
    <property type="entry name" value="ABC_TM1"/>
    <property type="match status" value="1"/>
</dbReference>
<dbReference type="PANTHER" id="PTHR43163:SF6">
    <property type="entry name" value="DIPEPTIDE TRANSPORT SYSTEM PERMEASE PROTEIN DPPB-RELATED"/>
    <property type="match status" value="1"/>
</dbReference>
<feature type="transmembrane region" description="Helical" evidence="7">
    <location>
        <begin position="168"/>
        <end position="186"/>
    </location>
</feature>
<evidence type="ECO:0000313" key="10">
    <source>
        <dbReference type="Proteomes" id="UP000479043"/>
    </source>
</evidence>
<dbReference type="SUPFAM" id="SSF161098">
    <property type="entry name" value="MetI-like"/>
    <property type="match status" value="1"/>
</dbReference>
<dbReference type="InterPro" id="IPR000515">
    <property type="entry name" value="MetI-like"/>
</dbReference>
<keyword evidence="4 7" id="KW-0812">Transmembrane</keyword>
<keyword evidence="5 7" id="KW-1133">Transmembrane helix</keyword>
<keyword evidence="2 7" id="KW-0813">Transport</keyword>
<dbReference type="RefSeq" id="WP_160974249.1">
    <property type="nucleotide sequence ID" value="NZ_WWEN01000005.1"/>
</dbReference>
<dbReference type="GO" id="GO:0005886">
    <property type="term" value="C:plasma membrane"/>
    <property type="evidence" value="ECO:0007669"/>
    <property type="project" value="UniProtKB-SubCell"/>
</dbReference>
<dbReference type="PANTHER" id="PTHR43163">
    <property type="entry name" value="DIPEPTIDE TRANSPORT SYSTEM PERMEASE PROTEIN DPPB-RELATED"/>
    <property type="match status" value="1"/>
</dbReference>
<comment type="subcellular location">
    <subcellularLocation>
        <location evidence="1 7">Cell membrane</location>
        <topology evidence="1 7">Multi-pass membrane protein</topology>
    </subcellularLocation>
</comment>
<protein>
    <submittedName>
        <fullName evidence="9">ABC transporter permease subunit</fullName>
    </submittedName>
</protein>